<name>A0A484G1R8_COLOR</name>
<proteinExistence type="predicted"/>
<accession>A0A484G1R8</accession>
<reference evidence="2" key="1">
    <citation type="journal article" date="2013" name="New Phytol.">
        <title>Comparative genomic and transcriptomic analyses reveal the hemibiotrophic stage shift of Colletotrichum fungi.</title>
        <authorList>
            <person name="Gan P."/>
            <person name="Ikeda K."/>
            <person name="Irieda H."/>
            <person name="Narusaka M."/>
            <person name="O'Connell R.J."/>
            <person name="Narusaka Y."/>
            <person name="Takano Y."/>
            <person name="Kubo Y."/>
            <person name="Shirasu K."/>
        </authorList>
    </citation>
    <scope>NUCLEOTIDE SEQUENCE [LARGE SCALE GENOMIC DNA]</scope>
    <source>
        <strain evidence="2">104-T / ATCC 96160 / CBS 514.97 / LARS 414 / MAFF 240422</strain>
    </source>
</reference>
<reference evidence="2" key="2">
    <citation type="journal article" date="2019" name="Mol. Plant Microbe Interact.">
        <title>Genome sequence resources for four phytopathogenic fungi from the Colletotrichum orbiculare species complex.</title>
        <authorList>
            <person name="Gan P."/>
            <person name="Tsushima A."/>
            <person name="Narusaka M."/>
            <person name="Narusaka Y."/>
            <person name="Takano Y."/>
            <person name="Kubo Y."/>
            <person name="Shirasu K."/>
        </authorList>
    </citation>
    <scope>GENOME REANNOTATION</scope>
    <source>
        <strain evidence="2">104-T / ATCC 96160 / CBS 514.97 / LARS 414 / MAFF 240422</strain>
    </source>
</reference>
<protein>
    <submittedName>
        <fullName evidence="1">Uncharacterized protein</fullName>
    </submittedName>
</protein>
<gene>
    <name evidence="1" type="ORF">Cob_v003463</name>
</gene>
<sequence>MDTAVFAYPVRPLDCVRRQLWLGPLDMEMTQIRPYHLQDSTQSLPAVSTLVLVQLQSSQSTDVIDLHLNRRLFPTFRIASTVNFFCLGID</sequence>
<dbReference type="Proteomes" id="UP000014480">
    <property type="component" value="Unassembled WGS sequence"/>
</dbReference>
<comment type="caution">
    <text evidence="1">The sequence shown here is derived from an EMBL/GenBank/DDBJ whole genome shotgun (WGS) entry which is preliminary data.</text>
</comment>
<dbReference type="AlphaFoldDB" id="A0A484G1R8"/>
<evidence type="ECO:0000313" key="1">
    <source>
        <dbReference type="EMBL" id="TDZ24296.1"/>
    </source>
</evidence>
<keyword evidence="2" id="KW-1185">Reference proteome</keyword>
<evidence type="ECO:0000313" key="2">
    <source>
        <dbReference type="Proteomes" id="UP000014480"/>
    </source>
</evidence>
<dbReference type="EMBL" id="AMCV02000005">
    <property type="protein sequence ID" value="TDZ24296.1"/>
    <property type="molecule type" value="Genomic_DNA"/>
</dbReference>
<organism evidence="1 2">
    <name type="scientific">Colletotrichum orbiculare (strain 104-T / ATCC 96160 / CBS 514.97 / LARS 414 / MAFF 240422)</name>
    <name type="common">Cucumber anthracnose fungus</name>
    <name type="synonym">Colletotrichum lagenarium</name>
    <dbReference type="NCBI Taxonomy" id="1213857"/>
    <lineage>
        <taxon>Eukaryota</taxon>
        <taxon>Fungi</taxon>
        <taxon>Dikarya</taxon>
        <taxon>Ascomycota</taxon>
        <taxon>Pezizomycotina</taxon>
        <taxon>Sordariomycetes</taxon>
        <taxon>Hypocreomycetidae</taxon>
        <taxon>Glomerellales</taxon>
        <taxon>Glomerellaceae</taxon>
        <taxon>Colletotrichum</taxon>
        <taxon>Colletotrichum orbiculare species complex</taxon>
    </lineage>
</organism>